<evidence type="ECO:0000256" key="3">
    <source>
        <dbReference type="ARBA" id="ARBA00022801"/>
    </source>
</evidence>
<evidence type="ECO:0000313" key="9">
    <source>
        <dbReference type="EMBL" id="KAI3427028.1"/>
    </source>
</evidence>
<dbReference type="InterPro" id="IPR036046">
    <property type="entry name" value="Acylphosphatase-like_dom_sf"/>
</dbReference>
<feature type="active site" evidence="5">
    <location>
        <position position="19"/>
    </location>
</feature>
<dbReference type="AlphaFoldDB" id="A0A9D4TJ64"/>
<dbReference type="Proteomes" id="UP001055712">
    <property type="component" value="Unassembled WGS sequence"/>
</dbReference>
<reference evidence="9" key="1">
    <citation type="journal article" date="2019" name="Plant J.">
        <title>Chlorella vulgaris genome assembly and annotation reveals the molecular basis for metabolic acclimation to high light conditions.</title>
        <authorList>
            <person name="Cecchin M."/>
            <person name="Marcolungo L."/>
            <person name="Rossato M."/>
            <person name="Girolomoni L."/>
            <person name="Cosentino E."/>
            <person name="Cuine S."/>
            <person name="Li-Beisson Y."/>
            <person name="Delledonne M."/>
            <person name="Ballottari M."/>
        </authorList>
    </citation>
    <scope>NUCLEOTIDE SEQUENCE</scope>
    <source>
        <strain evidence="9">211/11P</strain>
    </source>
</reference>
<dbReference type="FunFam" id="3.30.70.100:FF:000011">
    <property type="entry name" value="Acylphosphatase"/>
    <property type="match status" value="1"/>
</dbReference>
<dbReference type="InterPro" id="IPR017968">
    <property type="entry name" value="Acylphosphatase_CS"/>
</dbReference>
<dbReference type="Pfam" id="PF00708">
    <property type="entry name" value="Acylphosphatase"/>
    <property type="match status" value="1"/>
</dbReference>
<dbReference type="PROSITE" id="PS00150">
    <property type="entry name" value="ACYLPHOSPHATASE_1"/>
    <property type="match status" value="1"/>
</dbReference>
<comment type="caution">
    <text evidence="9">The sequence shown here is derived from an EMBL/GenBank/DDBJ whole genome shotgun (WGS) entry which is preliminary data.</text>
</comment>
<keyword evidence="3 5" id="KW-0378">Hydrolase</keyword>
<feature type="active site" evidence="5">
    <location>
        <position position="37"/>
    </location>
</feature>
<evidence type="ECO:0000256" key="1">
    <source>
        <dbReference type="ARBA" id="ARBA00005614"/>
    </source>
</evidence>
<proteinExistence type="inferred from homology"/>
<evidence type="ECO:0000256" key="7">
    <source>
        <dbReference type="RuleBase" id="RU004168"/>
    </source>
</evidence>
<keyword evidence="10" id="KW-1185">Reference proteome</keyword>
<name>A0A9D4TJ64_CHLVU</name>
<organism evidence="9 10">
    <name type="scientific">Chlorella vulgaris</name>
    <name type="common">Green alga</name>
    <dbReference type="NCBI Taxonomy" id="3077"/>
    <lineage>
        <taxon>Eukaryota</taxon>
        <taxon>Viridiplantae</taxon>
        <taxon>Chlorophyta</taxon>
        <taxon>core chlorophytes</taxon>
        <taxon>Trebouxiophyceae</taxon>
        <taxon>Chlorellales</taxon>
        <taxon>Chlorellaceae</taxon>
        <taxon>Chlorella clade</taxon>
        <taxon>Chlorella</taxon>
    </lineage>
</organism>
<comment type="similarity">
    <text evidence="1 7">Belongs to the acylphosphatase family.</text>
</comment>
<evidence type="ECO:0000256" key="5">
    <source>
        <dbReference type="PROSITE-ProRule" id="PRU00520"/>
    </source>
</evidence>
<dbReference type="PRINTS" id="PR00112">
    <property type="entry name" value="ACYLPHPHTASE"/>
</dbReference>
<dbReference type="OrthoDB" id="7961613at2759"/>
<evidence type="ECO:0000256" key="2">
    <source>
        <dbReference type="ARBA" id="ARBA00012150"/>
    </source>
</evidence>
<dbReference type="PROSITE" id="PS00151">
    <property type="entry name" value="ACYLPHOSPHATASE_2"/>
    <property type="match status" value="1"/>
</dbReference>
<reference evidence="9" key="2">
    <citation type="submission" date="2020-11" db="EMBL/GenBank/DDBJ databases">
        <authorList>
            <person name="Cecchin M."/>
            <person name="Marcolungo L."/>
            <person name="Rossato M."/>
            <person name="Girolomoni L."/>
            <person name="Cosentino E."/>
            <person name="Cuine S."/>
            <person name="Li-Beisson Y."/>
            <person name="Delledonne M."/>
            <person name="Ballottari M."/>
        </authorList>
    </citation>
    <scope>NUCLEOTIDE SEQUENCE</scope>
    <source>
        <strain evidence="9">211/11P</strain>
        <tissue evidence="9">Whole cell</tissue>
    </source>
</reference>
<evidence type="ECO:0000313" key="10">
    <source>
        <dbReference type="Proteomes" id="UP001055712"/>
    </source>
</evidence>
<dbReference type="PANTHER" id="PTHR10029">
    <property type="entry name" value="ACYLPHOSPHATASE"/>
    <property type="match status" value="1"/>
</dbReference>
<dbReference type="PANTHER" id="PTHR10029:SF3">
    <property type="entry name" value="ACYLPHOSPHATASE-RELATED"/>
    <property type="match status" value="1"/>
</dbReference>
<dbReference type="EMBL" id="SIDB01000010">
    <property type="protein sequence ID" value="KAI3427028.1"/>
    <property type="molecule type" value="Genomic_DNA"/>
</dbReference>
<gene>
    <name evidence="9" type="ORF">D9Q98_006970</name>
</gene>
<evidence type="ECO:0000256" key="6">
    <source>
        <dbReference type="RuleBase" id="RU000553"/>
    </source>
</evidence>
<dbReference type="EC" id="3.6.1.7" evidence="2 5"/>
<dbReference type="PROSITE" id="PS51160">
    <property type="entry name" value="ACYLPHOSPHATASE_3"/>
    <property type="match status" value="1"/>
</dbReference>
<protein>
    <recommendedName>
        <fullName evidence="2 5">Acylphosphatase</fullName>
        <ecNumber evidence="2 5">3.6.1.7</ecNumber>
    </recommendedName>
</protein>
<comment type="catalytic activity">
    <reaction evidence="4 5 6">
        <text>an acyl phosphate + H2O = a carboxylate + phosphate + H(+)</text>
        <dbReference type="Rhea" id="RHEA:14965"/>
        <dbReference type="ChEBI" id="CHEBI:15377"/>
        <dbReference type="ChEBI" id="CHEBI:15378"/>
        <dbReference type="ChEBI" id="CHEBI:29067"/>
        <dbReference type="ChEBI" id="CHEBI:43474"/>
        <dbReference type="ChEBI" id="CHEBI:59918"/>
        <dbReference type="EC" id="3.6.1.7"/>
    </reaction>
</comment>
<dbReference type="GO" id="GO:0003998">
    <property type="term" value="F:acylphosphatase activity"/>
    <property type="evidence" value="ECO:0007669"/>
    <property type="project" value="UniProtKB-EC"/>
</dbReference>
<evidence type="ECO:0000259" key="8">
    <source>
        <dbReference type="PROSITE" id="PS51160"/>
    </source>
</evidence>
<dbReference type="InterPro" id="IPR020456">
    <property type="entry name" value="Acylphosphatase"/>
</dbReference>
<dbReference type="InterPro" id="IPR001792">
    <property type="entry name" value="Acylphosphatase-like_dom"/>
</dbReference>
<sequence length="95" mass="10611">MSKAVDFEVHGRVQGVWFRAHTVDKAKALGVVGFVMNTPQGTVKGEAQGEEAAVDQMKEWLATTGSPHSKIERCEFSNERALAALEYRDFSTRRR</sequence>
<accession>A0A9D4TJ64</accession>
<feature type="domain" description="Acylphosphatase-like" evidence="8">
    <location>
        <begin position="4"/>
        <end position="94"/>
    </location>
</feature>
<dbReference type="Gene3D" id="3.30.70.100">
    <property type="match status" value="1"/>
</dbReference>
<dbReference type="SUPFAM" id="SSF54975">
    <property type="entry name" value="Acylphosphatase/BLUF domain-like"/>
    <property type="match status" value="1"/>
</dbReference>
<evidence type="ECO:0000256" key="4">
    <source>
        <dbReference type="ARBA" id="ARBA00047645"/>
    </source>
</evidence>